<organism evidence="1 2">
    <name type="scientific">Candidatus Wolfebacteria bacterium GW2011_GWE2_44_13</name>
    <dbReference type="NCBI Taxonomy" id="1619017"/>
    <lineage>
        <taxon>Bacteria</taxon>
        <taxon>Candidatus Wolfeibacteriota</taxon>
    </lineage>
</organism>
<dbReference type="EMBL" id="LCHW01000001">
    <property type="protein sequence ID" value="KKT43479.1"/>
    <property type="molecule type" value="Genomic_DNA"/>
</dbReference>
<evidence type="ECO:0000313" key="2">
    <source>
        <dbReference type="Proteomes" id="UP000034051"/>
    </source>
</evidence>
<reference evidence="1 2" key="1">
    <citation type="journal article" date="2015" name="Nature">
        <title>rRNA introns, odd ribosomes, and small enigmatic genomes across a large radiation of phyla.</title>
        <authorList>
            <person name="Brown C.T."/>
            <person name="Hug L.A."/>
            <person name="Thomas B.C."/>
            <person name="Sharon I."/>
            <person name="Castelle C.J."/>
            <person name="Singh A."/>
            <person name="Wilkins M.J."/>
            <person name="Williams K.H."/>
            <person name="Banfield J.F."/>
        </authorList>
    </citation>
    <scope>NUCLEOTIDE SEQUENCE [LARGE SCALE GENOMIC DNA]</scope>
</reference>
<name>A0A0G1K6J1_9BACT</name>
<evidence type="ECO:0000313" key="1">
    <source>
        <dbReference type="EMBL" id="KKT43479.1"/>
    </source>
</evidence>
<accession>A0A0G1K6J1</accession>
<sequence>MKLIPIGLVEGDMMGEIIKGRLIAEGIECEITSPSRAHASSGAATKDPYSSEIYVAEDKKDEAAQLIKEIDSTAVIY</sequence>
<dbReference type="Proteomes" id="UP000034051">
    <property type="component" value="Unassembled WGS sequence"/>
</dbReference>
<dbReference type="AlphaFoldDB" id="A0A0G1K6J1"/>
<comment type="caution">
    <text evidence="1">The sequence shown here is derived from an EMBL/GenBank/DDBJ whole genome shotgun (WGS) entry which is preliminary data.</text>
</comment>
<gene>
    <name evidence="1" type="ORF">UW32_C0001G0071</name>
</gene>
<protein>
    <submittedName>
        <fullName evidence="1">Uncharacterized protein</fullName>
    </submittedName>
</protein>
<proteinExistence type="predicted"/>